<evidence type="ECO:0000259" key="2">
    <source>
        <dbReference type="Pfam" id="PF02214"/>
    </source>
</evidence>
<name>A0A836CCX1_9STRA</name>
<dbReference type="EMBL" id="JAFCMP010000291">
    <property type="protein sequence ID" value="KAG5181780.1"/>
    <property type="molecule type" value="Genomic_DNA"/>
</dbReference>
<dbReference type="Pfam" id="PF02214">
    <property type="entry name" value="BTB_2"/>
    <property type="match status" value="1"/>
</dbReference>
<evidence type="ECO:0000313" key="5">
    <source>
        <dbReference type="Proteomes" id="UP000664859"/>
    </source>
</evidence>
<feature type="region of interest" description="Disordered" evidence="1">
    <location>
        <begin position="1"/>
        <end position="34"/>
    </location>
</feature>
<dbReference type="PANTHER" id="PTHR11145">
    <property type="entry name" value="BTB/POZ DOMAIN-CONTAINING ADAPTER FOR CUL3-MEDIATED RHOA DEGRADATION PROTEIN FAMILY MEMBER"/>
    <property type="match status" value="1"/>
</dbReference>
<evidence type="ECO:0000313" key="4">
    <source>
        <dbReference type="EMBL" id="KAG5191833.1"/>
    </source>
</evidence>
<dbReference type="OrthoDB" id="2414723at2759"/>
<organism evidence="3 5">
    <name type="scientific">Tribonema minus</name>
    <dbReference type="NCBI Taxonomy" id="303371"/>
    <lineage>
        <taxon>Eukaryota</taxon>
        <taxon>Sar</taxon>
        <taxon>Stramenopiles</taxon>
        <taxon>Ochrophyta</taxon>
        <taxon>PX clade</taxon>
        <taxon>Xanthophyceae</taxon>
        <taxon>Tribonematales</taxon>
        <taxon>Tribonemataceae</taxon>
        <taxon>Tribonema</taxon>
    </lineage>
</organism>
<dbReference type="AlphaFoldDB" id="A0A836CCX1"/>
<evidence type="ECO:0000256" key="1">
    <source>
        <dbReference type="SAM" id="MobiDB-lite"/>
    </source>
</evidence>
<dbReference type="InterPro" id="IPR011333">
    <property type="entry name" value="SKP1/BTB/POZ_sf"/>
</dbReference>
<keyword evidence="5" id="KW-1185">Reference proteome</keyword>
<dbReference type="InterPro" id="IPR003131">
    <property type="entry name" value="T1-type_BTB"/>
</dbReference>
<dbReference type="Gene3D" id="3.30.710.10">
    <property type="entry name" value="Potassium Channel Kv1.1, Chain A"/>
    <property type="match status" value="1"/>
</dbReference>
<comment type="caution">
    <text evidence="3">The sequence shown here is derived from an EMBL/GenBank/DDBJ whole genome shotgun (WGS) entry which is preliminary data.</text>
</comment>
<feature type="domain" description="Potassium channel tetramerisation-type BTB" evidence="2">
    <location>
        <begin position="165"/>
        <end position="215"/>
    </location>
</feature>
<protein>
    <recommendedName>
        <fullName evidence="2">Potassium channel tetramerisation-type BTB domain-containing protein</fullName>
    </recommendedName>
</protein>
<dbReference type="GO" id="GO:0051260">
    <property type="term" value="P:protein homooligomerization"/>
    <property type="evidence" value="ECO:0007669"/>
    <property type="project" value="InterPro"/>
</dbReference>
<sequence>MDLPCQWTPPPRPLPLAPSRGAPQRRQQRASGRRACRRRRRCRQHCRCHAVRRDWPYTRLGRCRRQQLSTLRLRSALRQSGHQWERKCTEEAVTSGPRQMEAVDIVHSARSVGNAALPRTNRPELNIAMRLFFNPAASQAKLAAEKAEWLELSNSVQRAITETPVELNVGGKHFQTSAATLGSVQGSFFDGLVSGRANVSPCMDGSYFIDRPSQVLYQFSC</sequence>
<dbReference type="EMBL" id="JAFCMP010000013">
    <property type="protein sequence ID" value="KAG5191833.1"/>
    <property type="molecule type" value="Genomic_DNA"/>
</dbReference>
<evidence type="ECO:0000313" key="3">
    <source>
        <dbReference type="EMBL" id="KAG5181780.1"/>
    </source>
</evidence>
<dbReference type="InterPro" id="IPR045068">
    <property type="entry name" value="BACURD1-3"/>
</dbReference>
<gene>
    <name evidence="4" type="ORF">JKP88DRAFT_242704</name>
    <name evidence="3" type="ORF">JKP88DRAFT_256048</name>
</gene>
<proteinExistence type="predicted"/>
<feature type="compositionally biased region" description="Pro residues" evidence="1">
    <location>
        <begin position="7"/>
        <end position="16"/>
    </location>
</feature>
<dbReference type="Proteomes" id="UP000664859">
    <property type="component" value="Unassembled WGS sequence"/>
</dbReference>
<dbReference type="PANTHER" id="PTHR11145:SF8">
    <property type="entry name" value="RE57120P"/>
    <property type="match status" value="1"/>
</dbReference>
<reference evidence="3" key="1">
    <citation type="submission" date="2021-02" db="EMBL/GenBank/DDBJ databases">
        <title>First Annotated Genome of the Yellow-green Alga Tribonema minus.</title>
        <authorList>
            <person name="Mahan K.M."/>
        </authorList>
    </citation>
    <scope>NUCLEOTIDE SEQUENCE</scope>
    <source>
        <strain evidence="3">UTEX B ZZ1240</strain>
    </source>
</reference>
<dbReference type="SUPFAM" id="SSF54695">
    <property type="entry name" value="POZ domain"/>
    <property type="match status" value="1"/>
</dbReference>
<accession>A0A836CCX1</accession>